<comment type="caution">
    <text evidence="3">The sequence shown here is derived from an EMBL/GenBank/DDBJ whole genome shotgun (WGS) entry which is preliminary data.</text>
</comment>
<dbReference type="InterPro" id="IPR036182">
    <property type="entry name" value="PCuAC_sf"/>
</dbReference>
<evidence type="ECO:0000313" key="3">
    <source>
        <dbReference type="EMBL" id="GLK01495.1"/>
    </source>
</evidence>
<evidence type="ECO:0000256" key="1">
    <source>
        <dbReference type="SAM" id="MobiDB-lite"/>
    </source>
</evidence>
<protein>
    <recommendedName>
        <fullName evidence="5">Copper chaperone PCu(A)C</fullName>
    </recommendedName>
</protein>
<keyword evidence="2" id="KW-0732">Signal</keyword>
<reference evidence="3" key="1">
    <citation type="journal article" date="2014" name="Int. J. Syst. Evol. Microbiol.">
        <title>Complete genome sequence of Corynebacterium casei LMG S-19264T (=DSM 44701T), isolated from a smear-ripened cheese.</title>
        <authorList>
            <consortium name="US DOE Joint Genome Institute (JGI-PGF)"/>
            <person name="Walter F."/>
            <person name="Albersmeier A."/>
            <person name="Kalinowski J."/>
            <person name="Ruckert C."/>
        </authorList>
    </citation>
    <scope>NUCLEOTIDE SEQUENCE</scope>
    <source>
        <strain evidence="3">VKM Ac-1958</strain>
    </source>
</reference>
<dbReference type="InterPro" id="IPR058248">
    <property type="entry name" value="Lxx211020-like"/>
</dbReference>
<dbReference type="AlphaFoldDB" id="A0A9W6HSA4"/>
<evidence type="ECO:0000256" key="2">
    <source>
        <dbReference type="SAM" id="SignalP"/>
    </source>
</evidence>
<dbReference type="EMBL" id="BSET01000001">
    <property type="protein sequence ID" value="GLK01495.1"/>
    <property type="molecule type" value="Genomic_DNA"/>
</dbReference>
<dbReference type="Gene3D" id="2.60.40.1890">
    <property type="entry name" value="PCu(A)C copper chaperone"/>
    <property type="match status" value="1"/>
</dbReference>
<proteinExistence type="predicted"/>
<gene>
    <name evidence="3" type="ORF">GCM10017596_12100</name>
</gene>
<feature type="signal peptide" evidence="2">
    <location>
        <begin position="1"/>
        <end position="26"/>
    </location>
</feature>
<feature type="chain" id="PRO_5040752191" description="Copper chaperone PCu(A)C" evidence="2">
    <location>
        <begin position="27"/>
        <end position="187"/>
    </location>
</feature>
<sequence>MNTTSRSIRLAALAAAVLALSACAPAAPAPESAQAEVTIAADSVTMADTWVKAVPEGMSAAFGVIENPSAVDVTIVSATSEVAHMVELHETVEDETGQHVMREKQGGFVIPAGERLTLEPGGNHLMLMGLTGPLVAGADVTLTLTFSDGSTLDITAPVKDYAGANENYEGGHGGSDEDAGHDHGGDH</sequence>
<name>A0A9W6HSA4_9MICO</name>
<dbReference type="RefSeq" id="WP_204939131.1">
    <property type="nucleotide sequence ID" value="NZ_BAAAUM010000001.1"/>
</dbReference>
<dbReference type="InterPro" id="IPR007410">
    <property type="entry name" value="LpqE-like"/>
</dbReference>
<dbReference type="Pfam" id="PF04314">
    <property type="entry name" value="PCuAC"/>
    <property type="match status" value="1"/>
</dbReference>
<accession>A0A9W6HSA4</accession>
<reference evidence="3" key="2">
    <citation type="submission" date="2023-01" db="EMBL/GenBank/DDBJ databases">
        <authorList>
            <person name="Sun Q."/>
            <person name="Evtushenko L."/>
        </authorList>
    </citation>
    <scope>NUCLEOTIDE SEQUENCE</scope>
    <source>
        <strain evidence="3">VKM Ac-1958</strain>
    </source>
</reference>
<dbReference type="PANTHER" id="PTHR36302:SF1">
    <property type="entry name" value="COPPER CHAPERONE PCU(A)C"/>
    <property type="match status" value="1"/>
</dbReference>
<dbReference type="Proteomes" id="UP001142325">
    <property type="component" value="Unassembled WGS sequence"/>
</dbReference>
<dbReference type="PANTHER" id="PTHR36302">
    <property type="entry name" value="BLR7088 PROTEIN"/>
    <property type="match status" value="1"/>
</dbReference>
<dbReference type="PROSITE" id="PS51257">
    <property type="entry name" value="PROKAR_LIPOPROTEIN"/>
    <property type="match status" value="1"/>
</dbReference>
<keyword evidence="4" id="KW-1185">Reference proteome</keyword>
<dbReference type="SUPFAM" id="SSF110087">
    <property type="entry name" value="DR1885-like metal-binding protein"/>
    <property type="match status" value="1"/>
</dbReference>
<evidence type="ECO:0000313" key="4">
    <source>
        <dbReference type="Proteomes" id="UP001142325"/>
    </source>
</evidence>
<organism evidence="3 4">
    <name type="scientific">Microbacterium keratanolyticum</name>
    <dbReference type="NCBI Taxonomy" id="67574"/>
    <lineage>
        <taxon>Bacteria</taxon>
        <taxon>Bacillati</taxon>
        <taxon>Actinomycetota</taxon>
        <taxon>Actinomycetes</taxon>
        <taxon>Micrococcales</taxon>
        <taxon>Microbacteriaceae</taxon>
        <taxon>Microbacterium</taxon>
    </lineage>
</organism>
<evidence type="ECO:0008006" key="5">
    <source>
        <dbReference type="Google" id="ProtNLM"/>
    </source>
</evidence>
<feature type="region of interest" description="Disordered" evidence="1">
    <location>
        <begin position="165"/>
        <end position="187"/>
    </location>
</feature>
<feature type="compositionally biased region" description="Basic and acidic residues" evidence="1">
    <location>
        <begin position="174"/>
        <end position="187"/>
    </location>
</feature>